<evidence type="ECO:0000313" key="3">
    <source>
        <dbReference type="EMBL" id="GJN10968.1"/>
    </source>
</evidence>
<dbReference type="InterPro" id="IPR025131">
    <property type="entry name" value="DUF4057"/>
</dbReference>
<organism evidence="3 4">
    <name type="scientific">Eleusine coracana subsp. coracana</name>
    <dbReference type="NCBI Taxonomy" id="191504"/>
    <lineage>
        <taxon>Eukaryota</taxon>
        <taxon>Viridiplantae</taxon>
        <taxon>Streptophyta</taxon>
        <taxon>Embryophyta</taxon>
        <taxon>Tracheophyta</taxon>
        <taxon>Spermatophyta</taxon>
        <taxon>Magnoliopsida</taxon>
        <taxon>Liliopsida</taxon>
        <taxon>Poales</taxon>
        <taxon>Poaceae</taxon>
        <taxon>PACMAD clade</taxon>
        <taxon>Chloridoideae</taxon>
        <taxon>Cynodonteae</taxon>
        <taxon>Eleusininae</taxon>
        <taxon>Eleusine</taxon>
    </lineage>
</organism>
<accession>A0AAV5DKB6</accession>
<feature type="compositionally biased region" description="Basic residues" evidence="1">
    <location>
        <begin position="1"/>
        <end position="11"/>
    </location>
</feature>
<dbReference type="Pfam" id="PF13266">
    <property type="entry name" value="DUF4057"/>
    <property type="match status" value="1"/>
</dbReference>
<gene>
    <name evidence="3" type="primary">ga29119</name>
    <name evidence="3" type="ORF">PR202_ga29119</name>
</gene>
<reference evidence="3" key="2">
    <citation type="submission" date="2021-12" db="EMBL/GenBank/DDBJ databases">
        <title>Resequencing data analysis of finger millet.</title>
        <authorList>
            <person name="Hatakeyama M."/>
            <person name="Aluri S."/>
            <person name="Balachadran M.T."/>
            <person name="Sivarajan S.R."/>
            <person name="Poveda L."/>
            <person name="Shimizu-Inatsugi R."/>
            <person name="Schlapbach R."/>
            <person name="Sreeman S.M."/>
            <person name="Shimizu K.K."/>
        </authorList>
    </citation>
    <scope>NUCLEOTIDE SEQUENCE</scope>
</reference>
<reference evidence="3" key="1">
    <citation type="journal article" date="2018" name="DNA Res.">
        <title>Multiple hybrid de novo genome assembly of finger millet, an orphan allotetraploid crop.</title>
        <authorList>
            <person name="Hatakeyama M."/>
            <person name="Aluri S."/>
            <person name="Balachadran M.T."/>
            <person name="Sivarajan S.R."/>
            <person name="Patrignani A."/>
            <person name="Gruter S."/>
            <person name="Poveda L."/>
            <person name="Shimizu-Inatsugi R."/>
            <person name="Baeten J."/>
            <person name="Francoijs K.J."/>
            <person name="Nataraja K.N."/>
            <person name="Reddy Y.A.N."/>
            <person name="Phadnis S."/>
            <person name="Ravikumar R.L."/>
            <person name="Schlapbach R."/>
            <person name="Sreeman S.M."/>
            <person name="Shimizu K.K."/>
        </authorList>
    </citation>
    <scope>NUCLEOTIDE SEQUENCE</scope>
</reference>
<dbReference type="Proteomes" id="UP001054889">
    <property type="component" value="Unassembled WGS sequence"/>
</dbReference>
<sequence length="69" mass="7217">MERPAPVRKSHTNTADLLIWPEGAPQDPGARGHAAVQPPAAPGEPATPSVPHCAPFGTRPPLSLLIRLV</sequence>
<dbReference type="AlphaFoldDB" id="A0AAV5DKB6"/>
<evidence type="ECO:0000313" key="4">
    <source>
        <dbReference type="Proteomes" id="UP001054889"/>
    </source>
</evidence>
<protein>
    <recommendedName>
        <fullName evidence="2">DUF4057 domain-containing protein</fullName>
    </recommendedName>
</protein>
<comment type="caution">
    <text evidence="3">The sequence shown here is derived from an EMBL/GenBank/DDBJ whole genome shotgun (WGS) entry which is preliminary data.</text>
</comment>
<dbReference type="EMBL" id="BQKI01000018">
    <property type="protein sequence ID" value="GJN10968.1"/>
    <property type="molecule type" value="Genomic_DNA"/>
</dbReference>
<keyword evidence="4" id="KW-1185">Reference proteome</keyword>
<evidence type="ECO:0000259" key="2">
    <source>
        <dbReference type="Pfam" id="PF13266"/>
    </source>
</evidence>
<feature type="domain" description="DUF4057" evidence="2">
    <location>
        <begin position="3"/>
        <end position="44"/>
    </location>
</feature>
<feature type="region of interest" description="Disordered" evidence="1">
    <location>
        <begin position="1"/>
        <end position="55"/>
    </location>
</feature>
<name>A0AAV5DKB6_ELECO</name>
<evidence type="ECO:0000256" key="1">
    <source>
        <dbReference type="SAM" id="MobiDB-lite"/>
    </source>
</evidence>
<proteinExistence type="predicted"/>